<dbReference type="Gene3D" id="1.10.8.1050">
    <property type="entry name" value="Antitoxin VbhA-like"/>
    <property type="match status" value="1"/>
</dbReference>
<name>A0A2J0SNB3_STEMA</name>
<organism evidence="1 2">
    <name type="scientific">Stenotrophomonas maltophilia</name>
    <name type="common">Pseudomonas maltophilia</name>
    <name type="synonym">Xanthomonas maltophilia</name>
    <dbReference type="NCBI Taxonomy" id="40324"/>
    <lineage>
        <taxon>Bacteria</taxon>
        <taxon>Pseudomonadati</taxon>
        <taxon>Pseudomonadota</taxon>
        <taxon>Gammaproteobacteria</taxon>
        <taxon>Lysobacterales</taxon>
        <taxon>Lysobacteraceae</taxon>
        <taxon>Stenotrophomonas</taxon>
        <taxon>Stenotrophomonas maltophilia group</taxon>
    </lineage>
</organism>
<dbReference type="EMBL" id="RAUE01000010">
    <property type="protein sequence ID" value="MBA0310535.1"/>
    <property type="molecule type" value="Genomic_DNA"/>
</dbReference>
<evidence type="ECO:0008006" key="3">
    <source>
        <dbReference type="Google" id="ProtNLM"/>
    </source>
</evidence>
<dbReference type="Proteomes" id="UP000822271">
    <property type="component" value="Unassembled WGS sequence"/>
</dbReference>
<reference evidence="1" key="2">
    <citation type="journal article" date="2020" name="Front. Microbiol.">
        <title>Genetic Variants of the DSF Quorum Sensing System in Stenotrophomonas maltophilia Influence Virulence and Resistance Phenotypes Among Genotypically Diverse Clinical Isolates.</title>
        <authorList>
            <person name="Yero D."/>
            <person name="Huedo P."/>
            <person name="Conchillo-Sole O."/>
            <person name="Martinez-Servat S."/>
            <person name="Mamat U."/>
            <person name="Coves X."/>
            <person name="Llanas F."/>
            <person name="Roca I."/>
            <person name="Vila J."/>
            <person name="Schaible U.E."/>
            <person name="Daura X."/>
            <person name="Gibert I."/>
        </authorList>
    </citation>
    <scope>NUCLEOTIDE SEQUENCE</scope>
    <source>
        <strain evidence="1">OG156</strain>
    </source>
</reference>
<reference evidence="1" key="1">
    <citation type="submission" date="2018-09" db="EMBL/GenBank/DDBJ databases">
        <authorList>
            <person name="Groschel M."/>
            <person name="Kohl T."/>
            <person name="Conchillo-Sole O."/>
            <person name="Mamat U."/>
            <person name="Yero D."/>
            <person name="Niemann S."/>
            <person name="Daura X."/>
            <person name="Gibert I."/>
        </authorList>
    </citation>
    <scope>NUCLEOTIDE SEQUENCE</scope>
    <source>
        <strain evidence="1">OG156</strain>
    </source>
</reference>
<protein>
    <recommendedName>
        <fullName evidence="3">Antitoxin VbhA domain-containing protein</fullName>
    </recommendedName>
</protein>
<sequence length="69" mass="7832">MKQDFSRSPTLLDEQESQLRHAHVESWIADQHAAGFGVDQHMANALHAYLDGVVALPELLAELRRPYLH</sequence>
<accession>A0A2J0SNB3</accession>
<comment type="caution">
    <text evidence="1">The sequence shown here is derived from an EMBL/GenBank/DDBJ whole genome shotgun (WGS) entry which is preliminary data.</text>
</comment>
<gene>
    <name evidence="1" type="ORF">D7Y33_05805</name>
</gene>
<dbReference type="AlphaFoldDB" id="A0A2J0SNB3"/>
<proteinExistence type="predicted"/>
<dbReference type="InterPro" id="IPR043038">
    <property type="entry name" value="VbhA_sf"/>
</dbReference>
<evidence type="ECO:0000313" key="2">
    <source>
        <dbReference type="Proteomes" id="UP000822271"/>
    </source>
</evidence>
<dbReference type="OrthoDB" id="6058686at2"/>
<evidence type="ECO:0000313" key="1">
    <source>
        <dbReference type="EMBL" id="MBA0310535.1"/>
    </source>
</evidence>
<dbReference type="RefSeq" id="WP_080355036.1">
    <property type="nucleotide sequence ID" value="NZ_CP154630.1"/>
</dbReference>